<dbReference type="Pfam" id="PF01396">
    <property type="entry name" value="Zn_ribbon_Top1"/>
    <property type="match status" value="1"/>
</dbReference>
<dbReference type="EMBL" id="FNES01000022">
    <property type="protein sequence ID" value="SDK65960.1"/>
    <property type="molecule type" value="Genomic_DNA"/>
</dbReference>
<organism evidence="2 3">
    <name type="scientific">Billgrantia gudaonensis</name>
    <dbReference type="NCBI Taxonomy" id="376427"/>
    <lineage>
        <taxon>Bacteria</taxon>
        <taxon>Pseudomonadati</taxon>
        <taxon>Pseudomonadota</taxon>
        <taxon>Gammaproteobacteria</taxon>
        <taxon>Oceanospirillales</taxon>
        <taxon>Halomonadaceae</taxon>
        <taxon>Billgrantia</taxon>
    </lineage>
</organism>
<protein>
    <submittedName>
        <fullName evidence="2">Topoisomerase DNA binding C4 zinc finger</fullName>
    </submittedName>
</protein>
<accession>A0A1G9DQ53</accession>
<dbReference type="OrthoDB" id="5782056at2"/>
<dbReference type="GO" id="GO:0003916">
    <property type="term" value="F:DNA topoisomerase activity"/>
    <property type="evidence" value="ECO:0007669"/>
    <property type="project" value="InterPro"/>
</dbReference>
<sequence>MRCSDSEGLPRADSKVKALEALLDVPAETILSLVVFSGSAVFKTRMPGNVTAGGGYVCYIESFREPVLNDFQVQEAMERIETGRLAPNRETHCQHVEQLKARFEPSAKRTCPECESDMVLHTVKRGANAGNRFWGCSAYPKCRQVEVDGCYINAKKLPS</sequence>
<gene>
    <name evidence="2" type="ORF">SAMN04487954_12252</name>
</gene>
<dbReference type="AlphaFoldDB" id="A0A1G9DQ53"/>
<keyword evidence="3" id="KW-1185">Reference proteome</keyword>
<evidence type="ECO:0000259" key="1">
    <source>
        <dbReference type="Pfam" id="PF01396"/>
    </source>
</evidence>
<dbReference type="SUPFAM" id="SSF57783">
    <property type="entry name" value="Zinc beta-ribbon"/>
    <property type="match status" value="1"/>
</dbReference>
<dbReference type="STRING" id="376427.SAMN04487954_12252"/>
<proteinExistence type="predicted"/>
<dbReference type="GO" id="GO:0005694">
    <property type="term" value="C:chromosome"/>
    <property type="evidence" value="ECO:0007669"/>
    <property type="project" value="InterPro"/>
</dbReference>
<reference evidence="2 3" key="1">
    <citation type="submission" date="2016-10" db="EMBL/GenBank/DDBJ databases">
        <authorList>
            <person name="de Groot N.N."/>
        </authorList>
    </citation>
    <scope>NUCLEOTIDE SEQUENCE [LARGE SCALE GENOMIC DNA]</scope>
    <source>
        <strain evidence="2 3">CGMCC 1.6133</strain>
    </source>
</reference>
<keyword evidence="2" id="KW-0413">Isomerase</keyword>
<dbReference type="GO" id="GO:0003677">
    <property type="term" value="F:DNA binding"/>
    <property type="evidence" value="ECO:0007669"/>
    <property type="project" value="InterPro"/>
</dbReference>
<dbReference type="Proteomes" id="UP000198525">
    <property type="component" value="Unassembled WGS sequence"/>
</dbReference>
<feature type="domain" description="DNA topoisomerase type IA zn finger" evidence="1">
    <location>
        <begin position="109"/>
        <end position="146"/>
    </location>
</feature>
<dbReference type="InterPro" id="IPR013498">
    <property type="entry name" value="Topo_IA_Znf"/>
</dbReference>
<evidence type="ECO:0000313" key="2">
    <source>
        <dbReference type="EMBL" id="SDK65960.1"/>
    </source>
</evidence>
<evidence type="ECO:0000313" key="3">
    <source>
        <dbReference type="Proteomes" id="UP000198525"/>
    </source>
</evidence>
<dbReference type="GO" id="GO:0006265">
    <property type="term" value="P:DNA topological change"/>
    <property type="evidence" value="ECO:0007669"/>
    <property type="project" value="InterPro"/>
</dbReference>
<dbReference type="Gene3D" id="3.30.65.10">
    <property type="entry name" value="Bacterial Topoisomerase I, domain 1"/>
    <property type="match status" value="1"/>
</dbReference>
<name>A0A1G9DQ53_9GAMM</name>